<evidence type="ECO:0000256" key="10">
    <source>
        <dbReference type="ARBA" id="ARBA00023134"/>
    </source>
</evidence>
<comment type="similarity">
    <text evidence="3">In the C-terminal section; belongs to the APS kinase family.</text>
</comment>
<dbReference type="InterPro" id="IPR027417">
    <property type="entry name" value="P-loop_NTPase"/>
</dbReference>
<comment type="subunit">
    <text evidence="5">Sulfate-activating enzymes, NodP and NodQ, may be physically associated.</text>
</comment>
<dbReference type="InterPro" id="IPR044138">
    <property type="entry name" value="CysN_II"/>
</dbReference>
<evidence type="ECO:0000259" key="17">
    <source>
        <dbReference type="PROSITE" id="PS51722"/>
    </source>
</evidence>
<dbReference type="InterPro" id="IPR002891">
    <property type="entry name" value="APS"/>
</dbReference>
<dbReference type="GO" id="GO:0070814">
    <property type="term" value="P:hydrogen sulfide biosynthetic process"/>
    <property type="evidence" value="ECO:0007669"/>
    <property type="project" value="UniProtKB-UniRule"/>
</dbReference>
<feature type="binding site" evidence="14">
    <location>
        <begin position="31"/>
        <end position="38"/>
    </location>
    <ligand>
        <name>GTP</name>
        <dbReference type="ChEBI" id="CHEBI:37565"/>
    </ligand>
</feature>
<gene>
    <name evidence="14" type="primary">cysN</name>
    <name evidence="15" type="synonym">cysC</name>
    <name evidence="18" type="ORF">B5K06_33040</name>
</gene>
<comment type="pathway">
    <text evidence="14">Sulfur metabolism; hydrogen sulfide biosynthesis; sulfite from sulfate: step 1/3.</text>
</comment>
<protein>
    <recommendedName>
        <fullName evidence="14 15">Multifunctional fusion protein</fullName>
    </recommendedName>
    <domain>
        <recommendedName>
            <fullName evidence="14">Sulfate adenylyltransferase subunit 1</fullName>
            <ecNumber evidence="14">2.7.7.4</ecNumber>
        </recommendedName>
        <alternativeName>
            <fullName evidence="14">ATP-sulfurylase large subunit</fullName>
        </alternativeName>
        <alternativeName>
            <fullName evidence="14">Sulfate adenylate transferase</fullName>
            <shortName evidence="14">SAT</shortName>
        </alternativeName>
    </domain>
    <domain>
        <recommendedName>
            <fullName evidence="15">Adenylyl-sulfate kinase</fullName>
            <ecNumber evidence="15">2.7.1.25</ecNumber>
        </recommendedName>
        <alternativeName>
            <fullName evidence="15">APS kinase</fullName>
        </alternativeName>
        <alternativeName>
            <fullName evidence="15">ATP adenosine-5'-phosphosulfate 3'-phosphotransferase</fullName>
        </alternativeName>
        <alternativeName>
            <fullName evidence="15">Adenosine-5'-phosphosulfate kinase</fullName>
        </alternativeName>
    </domain>
</protein>
<comment type="subunit">
    <text evidence="14">Heterodimer composed of CysD, the smaller subunit, and CysN.</text>
</comment>
<dbReference type="GO" id="GO:0004781">
    <property type="term" value="F:sulfate adenylyltransferase (ATP) activity"/>
    <property type="evidence" value="ECO:0007669"/>
    <property type="project" value="UniProtKB-UniRule"/>
</dbReference>
<organism evidence="18 19">
    <name type="scientific">Rhizobium grahamii</name>
    <dbReference type="NCBI Taxonomy" id="1120045"/>
    <lineage>
        <taxon>Bacteria</taxon>
        <taxon>Pseudomonadati</taxon>
        <taxon>Pseudomonadota</taxon>
        <taxon>Alphaproteobacteria</taxon>
        <taxon>Hyphomicrobiales</taxon>
        <taxon>Rhizobiaceae</taxon>
        <taxon>Rhizobium/Agrobacterium group</taxon>
        <taxon>Rhizobium</taxon>
    </lineage>
</organism>
<dbReference type="PROSITE" id="PS00301">
    <property type="entry name" value="G_TR_1"/>
    <property type="match status" value="1"/>
</dbReference>
<keyword evidence="10 14" id="KW-0342">GTP-binding</keyword>
<feature type="domain" description="Tr-type G" evidence="17">
    <location>
        <begin position="22"/>
        <end position="234"/>
    </location>
</feature>
<name>A0A370KEC4_9HYPH</name>
<proteinExistence type="inferred from homology"/>
<dbReference type="AlphaFoldDB" id="A0A370KEC4"/>
<evidence type="ECO:0000256" key="5">
    <source>
        <dbReference type="ARBA" id="ARBA00011760"/>
    </source>
</evidence>
<keyword evidence="7 14" id="KW-0548">Nucleotidyltransferase</keyword>
<dbReference type="PRINTS" id="PR00315">
    <property type="entry name" value="ELONGATNFCT"/>
</dbReference>
<evidence type="ECO:0000256" key="1">
    <source>
        <dbReference type="ARBA" id="ARBA00001823"/>
    </source>
</evidence>
<dbReference type="GO" id="GO:0005525">
    <property type="term" value="F:GTP binding"/>
    <property type="evidence" value="ECO:0007669"/>
    <property type="project" value="UniProtKB-UniRule"/>
</dbReference>
<dbReference type="InterPro" id="IPR031157">
    <property type="entry name" value="G_TR_CS"/>
</dbReference>
<evidence type="ECO:0000256" key="8">
    <source>
        <dbReference type="ARBA" id="ARBA00022741"/>
    </source>
</evidence>
<feature type="binding site" evidence="14">
    <location>
        <begin position="163"/>
        <end position="166"/>
    </location>
    <ligand>
        <name>GTP</name>
        <dbReference type="ChEBI" id="CHEBI:37565"/>
    </ligand>
</feature>
<dbReference type="CDD" id="cd03695">
    <property type="entry name" value="CysN_NodQ_II"/>
    <property type="match status" value="1"/>
</dbReference>
<comment type="function">
    <text evidence="14">With CysD forms the ATP sulfurylase (ATPS) that catalyzes the adenylation of sulfate producing adenosine 5'-phosphosulfate (APS) and diphosphate, the first enzymatic step in sulfur assimilation pathway. APS synthesis involves the formation of a high-energy phosphoric-sulfuric acid anhydride bond driven by GTP hydrolysis by CysN coupled to ATP hydrolysis by CysD.</text>
</comment>
<dbReference type="EMBL" id="NAAC01000049">
    <property type="protein sequence ID" value="RDJ01999.1"/>
    <property type="molecule type" value="Genomic_DNA"/>
</dbReference>
<dbReference type="HAMAP" id="MF_00065">
    <property type="entry name" value="Adenylyl_sulf_kinase"/>
    <property type="match status" value="1"/>
</dbReference>
<evidence type="ECO:0000256" key="16">
    <source>
        <dbReference type="SAM" id="MobiDB-lite"/>
    </source>
</evidence>
<dbReference type="GO" id="GO:0004020">
    <property type="term" value="F:adenylylsulfate kinase activity"/>
    <property type="evidence" value="ECO:0007669"/>
    <property type="project" value="UniProtKB-UniRule"/>
</dbReference>
<dbReference type="PROSITE" id="PS51722">
    <property type="entry name" value="G_TR_2"/>
    <property type="match status" value="1"/>
</dbReference>
<feature type="region of interest" description="Disordered" evidence="16">
    <location>
        <begin position="1"/>
        <end position="23"/>
    </location>
</feature>
<evidence type="ECO:0000256" key="2">
    <source>
        <dbReference type="ARBA" id="ARBA00002357"/>
    </source>
</evidence>
<dbReference type="InterPro" id="IPR000795">
    <property type="entry name" value="T_Tr_GTP-bd_dom"/>
</dbReference>
<feature type="active site" description="Phosphoserine intermediate" evidence="15">
    <location>
        <position position="539"/>
    </location>
</feature>
<dbReference type="Pfam" id="PF01583">
    <property type="entry name" value="APS_kinase"/>
    <property type="match status" value="1"/>
</dbReference>
<evidence type="ECO:0000256" key="11">
    <source>
        <dbReference type="ARBA" id="ARBA00023268"/>
    </source>
</evidence>
<dbReference type="NCBIfam" id="TIGR02034">
    <property type="entry name" value="CysN"/>
    <property type="match status" value="1"/>
</dbReference>
<dbReference type="InterPro" id="IPR009001">
    <property type="entry name" value="Transl_elong_EF1A/Init_IF2_C"/>
</dbReference>
<dbReference type="InterPro" id="IPR059117">
    <property type="entry name" value="APS_kinase_dom"/>
</dbReference>
<evidence type="ECO:0000256" key="7">
    <source>
        <dbReference type="ARBA" id="ARBA00022695"/>
    </source>
</evidence>
<dbReference type="InterPro" id="IPR054696">
    <property type="entry name" value="GTP-eEF1A_C"/>
</dbReference>
<comment type="caution">
    <text evidence="18">The sequence shown here is derived from an EMBL/GenBank/DDBJ whole genome shotgun (WGS) entry which is preliminary data.</text>
</comment>
<keyword evidence="15" id="KW-0597">Phosphoprotein</keyword>
<dbReference type="HAMAP" id="MF_00062">
    <property type="entry name" value="Sulf_adenylyltr_sub1"/>
    <property type="match status" value="1"/>
</dbReference>
<dbReference type="GO" id="GO:0005524">
    <property type="term" value="F:ATP binding"/>
    <property type="evidence" value="ECO:0007669"/>
    <property type="project" value="UniProtKB-UniRule"/>
</dbReference>
<dbReference type="PANTHER" id="PTHR23115">
    <property type="entry name" value="TRANSLATION FACTOR"/>
    <property type="match status" value="1"/>
</dbReference>
<comment type="catalytic activity">
    <reaction evidence="1 15">
        <text>adenosine 5'-phosphosulfate + ATP = 3'-phosphoadenylyl sulfate + ADP + H(+)</text>
        <dbReference type="Rhea" id="RHEA:24152"/>
        <dbReference type="ChEBI" id="CHEBI:15378"/>
        <dbReference type="ChEBI" id="CHEBI:30616"/>
        <dbReference type="ChEBI" id="CHEBI:58243"/>
        <dbReference type="ChEBI" id="CHEBI:58339"/>
        <dbReference type="ChEBI" id="CHEBI:456216"/>
        <dbReference type="EC" id="2.7.1.25"/>
    </reaction>
</comment>
<dbReference type="InterPro" id="IPR044139">
    <property type="entry name" value="CysN_NoDQ_III"/>
</dbReference>
<dbReference type="Proteomes" id="UP000254939">
    <property type="component" value="Unassembled WGS sequence"/>
</dbReference>
<feature type="binding site" evidence="14">
    <location>
        <begin position="108"/>
        <end position="112"/>
    </location>
    <ligand>
        <name>GTP</name>
        <dbReference type="ChEBI" id="CHEBI:37565"/>
    </ligand>
</feature>
<dbReference type="Gene3D" id="3.40.50.300">
    <property type="entry name" value="P-loop containing nucleotide triphosphate hydrolases"/>
    <property type="match status" value="2"/>
</dbReference>
<sequence>MSGSPVVAPKLHGADTPPAPAKTPLRVLTCGSVDDGKSTLMGRLLCDAQLVCEDQLASLSSARGHGDGEQLNFALLLDGLQAEREQGITIDVAHRFFSTPKRKFIVADAPGHNEYTRNMATGASTADLAVIVVDIRQGILRQTKRHTHLLSLLGIRHIVLAVNKMDLVGYSESQYLAVLNDFRAFTETLGFATLDAIPMSARFGDNVVFRSENIPWYAGSVLLEYLEDFEACPTEKHKVPRFPVQLVIRPHSEFRGYAGRVASGTIRVGDPVVVAKSGSHSSVAKIVTADGDVLSAREGDAVTLVLSDELDVSRGDILVSPSSCPYVDDHFQACLIWFDPDPMRPGRGYLLRTENDSVEVTIAALKHRVDVDSLLCQPASTLEMNEVGVCNILAQRPLAFDAYEQNRSTGNFLLVDRASGATVGAGMMVSPLRRPRNIHLQSLDVCKASRAEIKGQQPAVLWFTGLSGSGKSTIANALETLLHASGKHTYILDGDNLRNGLNRDLGFGVVDRIENIRRVAEVAKLMADAGLIVICSFISPFREERRIARELMDEGEFVEIFIDTPLEECVRRDPKGLYEKALKGEITDFTGVSSPYEPPEQPELHLKTVGHEPTMLAREIESFLRERTRTHIGTKFWLGQPIDR</sequence>
<dbReference type="OrthoDB" id="9804504at2"/>
<dbReference type="InterPro" id="IPR050100">
    <property type="entry name" value="TRAFAC_GTPase_members"/>
</dbReference>
<dbReference type="InterPro" id="IPR011779">
    <property type="entry name" value="SO4_adenylTrfase_lsu"/>
</dbReference>
<dbReference type="SUPFAM" id="SSF50447">
    <property type="entry name" value="Translation proteins"/>
    <property type="match status" value="1"/>
</dbReference>
<dbReference type="CDD" id="cd04095">
    <property type="entry name" value="CysN_NoDQ_III"/>
    <property type="match status" value="1"/>
</dbReference>
<evidence type="ECO:0000256" key="3">
    <source>
        <dbReference type="ARBA" id="ARBA00005438"/>
    </source>
</evidence>
<dbReference type="SUPFAM" id="SSF50465">
    <property type="entry name" value="EF-Tu/eEF-1alpha/eIF2-gamma C-terminal domain"/>
    <property type="match status" value="1"/>
</dbReference>
<dbReference type="GO" id="GO:0003924">
    <property type="term" value="F:GTPase activity"/>
    <property type="evidence" value="ECO:0007669"/>
    <property type="project" value="InterPro"/>
</dbReference>
<dbReference type="CDD" id="cd02027">
    <property type="entry name" value="APSK"/>
    <property type="match status" value="1"/>
</dbReference>
<feature type="binding site" evidence="15">
    <location>
        <begin position="465"/>
        <end position="472"/>
    </location>
    <ligand>
        <name>ATP</name>
        <dbReference type="ChEBI" id="CHEBI:30616"/>
    </ligand>
</feature>
<comment type="similarity">
    <text evidence="4">In the N-terminal section; belongs to the TRAFAC class translation factor GTPase superfamily. Classic translation factor GTPase family. CysN/NodQ subfamily.</text>
</comment>
<keyword evidence="8 14" id="KW-0547">Nucleotide-binding</keyword>
<dbReference type="Pfam" id="PF22594">
    <property type="entry name" value="GTP-eEF1A_C"/>
    <property type="match status" value="1"/>
</dbReference>
<evidence type="ECO:0000256" key="4">
    <source>
        <dbReference type="ARBA" id="ARBA00007237"/>
    </source>
</evidence>
<evidence type="ECO:0000256" key="9">
    <source>
        <dbReference type="ARBA" id="ARBA00022840"/>
    </source>
</evidence>
<dbReference type="EC" id="2.7.1.25" evidence="15"/>
<comment type="pathway">
    <text evidence="15">Sulfur metabolism; hydrogen sulfide biosynthesis; sulfite from sulfate: step 2/3.</text>
</comment>
<dbReference type="CDD" id="cd04166">
    <property type="entry name" value="CysN_ATPS"/>
    <property type="match status" value="1"/>
</dbReference>
<dbReference type="NCBIfam" id="TIGR00455">
    <property type="entry name" value="apsK"/>
    <property type="match status" value="1"/>
</dbReference>
<dbReference type="GO" id="GO:0000103">
    <property type="term" value="P:sulfate assimilation"/>
    <property type="evidence" value="ECO:0007669"/>
    <property type="project" value="UniProtKB-UniRule"/>
</dbReference>
<comment type="function">
    <text evidence="15">Catalyzes the synthesis of activated sulfate.</text>
</comment>
<evidence type="ECO:0000256" key="14">
    <source>
        <dbReference type="HAMAP-Rule" id="MF_00062"/>
    </source>
</evidence>
<dbReference type="Gene3D" id="2.40.30.10">
    <property type="entry name" value="Translation factors"/>
    <property type="match status" value="2"/>
</dbReference>
<dbReference type="EC" id="2.7.7.4" evidence="14"/>
<dbReference type="FunFam" id="3.40.50.300:FF:000119">
    <property type="entry name" value="Sulfate adenylyltransferase subunit 1"/>
    <property type="match status" value="1"/>
</dbReference>
<dbReference type="NCBIfam" id="NF004035">
    <property type="entry name" value="PRK05506.1"/>
    <property type="match status" value="1"/>
</dbReference>
<accession>A0A370KEC4</accession>
<comment type="catalytic activity">
    <reaction evidence="13 14">
        <text>sulfate + ATP + H(+) = adenosine 5'-phosphosulfate + diphosphate</text>
        <dbReference type="Rhea" id="RHEA:18133"/>
        <dbReference type="ChEBI" id="CHEBI:15378"/>
        <dbReference type="ChEBI" id="CHEBI:16189"/>
        <dbReference type="ChEBI" id="CHEBI:30616"/>
        <dbReference type="ChEBI" id="CHEBI:33019"/>
        <dbReference type="ChEBI" id="CHEBI:58243"/>
        <dbReference type="EC" id="2.7.7.4"/>
    </reaction>
</comment>
<evidence type="ECO:0000256" key="12">
    <source>
        <dbReference type="ARBA" id="ARBA00024872"/>
    </source>
</evidence>
<evidence type="ECO:0000256" key="15">
    <source>
        <dbReference type="HAMAP-Rule" id="MF_00065"/>
    </source>
</evidence>
<comment type="similarity">
    <text evidence="14">Belongs to the TRAFAC class translation factor GTPase superfamily. Classic translation factor GTPase family. CysN/NodQ subfamily.</text>
</comment>
<keyword evidence="6 14" id="KW-0808">Transferase</keyword>
<dbReference type="UniPathway" id="UPA00140">
    <property type="reaction ID" value="UER00204"/>
</dbReference>
<comment type="function">
    <text evidence="2">APS kinase catalyzes the synthesis of activated sulfate.</text>
</comment>
<keyword evidence="11" id="KW-0511">Multifunctional enzyme</keyword>
<evidence type="ECO:0000313" key="19">
    <source>
        <dbReference type="Proteomes" id="UP000254939"/>
    </source>
</evidence>
<dbReference type="RefSeq" id="WP_114715968.1">
    <property type="nucleotide sequence ID" value="NZ_KZ857270.1"/>
</dbReference>
<dbReference type="InterPro" id="IPR009000">
    <property type="entry name" value="Transl_B-barrel_sf"/>
</dbReference>
<dbReference type="InterPro" id="IPR041757">
    <property type="entry name" value="CysN_GTP-bd"/>
</dbReference>
<dbReference type="NCBIfam" id="NF003013">
    <property type="entry name" value="PRK03846.1"/>
    <property type="match status" value="1"/>
</dbReference>
<evidence type="ECO:0000313" key="18">
    <source>
        <dbReference type="EMBL" id="RDJ01999.1"/>
    </source>
</evidence>
<evidence type="ECO:0000256" key="13">
    <source>
        <dbReference type="ARBA" id="ARBA00049370"/>
    </source>
</evidence>
<keyword evidence="9 14" id="KW-0067">ATP-binding</keyword>
<dbReference type="SUPFAM" id="SSF52540">
    <property type="entry name" value="P-loop containing nucleoside triphosphate hydrolases"/>
    <property type="match status" value="2"/>
</dbReference>
<keyword evidence="15 18" id="KW-0418">Kinase</keyword>
<evidence type="ECO:0000256" key="6">
    <source>
        <dbReference type="ARBA" id="ARBA00022679"/>
    </source>
</evidence>
<reference evidence="18 19" key="1">
    <citation type="submission" date="2017-03" db="EMBL/GenBank/DDBJ databases">
        <title>Genome analysis of Rhizobial strains effectives or ineffectives for nitrogen fixation isolated from bean seeds.</title>
        <authorList>
            <person name="Peralta H."/>
            <person name="Aguilar-Vera A."/>
            <person name="Mora Y."/>
            <person name="Vargas-Lagunas C."/>
            <person name="Girard L."/>
            <person name="Mora J."/>
        </authorList>
    </citation>
    <scope>NUCLEOTIDE SEQUENCE [LARGE SCALE GENOMIC DNA]</scope>
    <source>
        <strain evidence="18 19">CCGM3</strain>
    </source>
</reference>
<comment type="function">
    <text evidence="12">Proposed to provide activated sulfate for transfer to Nod factor. ATP sulfurylase may be the GTPase, regulating ATP sulfurylase activity.</text>
</comment>
<dbReference type="Pfam" id="PF00009">
    <property type="entry name" value="GTP_EFTU"/>
    <property type="match status" value="1"/>
</dbReference>
<comment type="similarity">
    <text evidence="15">Belongs to the APS kinase family.</text>
</comment>